<dbReference type="AlphaFoldDB" id="A0A212LY85"/>
<dbReference type="RefSeq" id="WP_288185198.1">
    <property type="nucleotide sequence ID" value="NZ_LT608335.1"/>
</dbReference>
<protein>
    <recommendedName>
        <fullName evidence="1">DUF3786 domain-containing protein</fullName>
    </recommendedName>
</protein>
<proteinExistence type="predicted"/>
<feature type="domain" description="DUF3786" evidence="1">
    <location>
        <begin position="20"/>
        <end position="198"/>
    </location>
</feature>
<organism evidence="2">
    <name type="scientific">uncultured Sporomusa sp</name>
    <dbReference type="NCBI Taxonomy" id="307249"/>
    <lineage>
        <taxon>Bacteria</taxon>
        <taxon>Bacillati</taxon>
        <taxon>Bacillota</taxon>
        <taxon>Negativicutes</taxon>
        <taxon>Selenomonadales</taxon>
        <taxon>Sporomusaceae</taxon>
        <taxon>Sporomusa</taxon>
        <taxon>environmental samples</taxon>
    </lineage>
</organism>
<evidence type="ECO:0000259" key="1">
    <source>
        <dbReference type="Pfam" id="PF12654"/>
    </source>
</evidence>
<gene>
    <name evidence="2" type="ORF">KL86SPO_50314</name>
</gene>
<name>A0A212LY85_9FIRM</name>
<reference evidence="2" key="1">
    <citation type="submission" date="2016-08" db="EMBL/GenBank/DDBJ databases">
        <authorList>
            <person name="Seilhamer J.J."/>
        </authorList>
    </citation>
    <scope>NUCLEOTIDE SEQUENCE</scope>
    <source>
        <strain evidence="2">86</strain>
    </source>
</reference>
<accession>A0A212LY85</accession>
<dbReference type="InterPro" id="IPR024264">
    <property type="entry name" value="DUF3786"/>
</dbReference>
<dbReference type="EMBL" id="FMJE01000005">
    <property type="protein sequence ID" value="SCM82543.1"/>
    <property type="molecule type" value="Genomic_DNA"/>
</dbReference>
<sequence>MESNYRVAYNKGWQDLKQKDPEEVSQYMQVTYLPEVQQFIVPLFNENYIVDIQHQTIARQADGKTPEMEASILLLHYLSFFQYQAEPANKWVSLKEIPNGGILFYPAFRKTPIQSLINTFGNRPEFLLTCAARLGGQAAKFGDAAAVFQVFPKIPLCAVVWEGDEEVAANATILYDPSIAHFLHIESIIGVGWHLAQRLVRLAAKEQS</sequence>
<evidence type="ECO:0000313" key="2">
    <source>
        <dbReference type="EMBL" id="SCM82543.1"/>
    </source>
</evidence>
<dbReference type="Pfam" id="PF12654">
    <property type="entry name" value="DUF3786"/>
    <property type="match status" value="1"/>
</dbReference>